<dbReference type="OrthoDB" id="9180393at2"/>
<reference evidence="3 4" key="1">
    <citation type="journal article" date="2018" name="Arch. Microbiol.">
        <title>New insights into the metabolic potential of the phototrophic purple bacterium Rhodopila globiformis DSM 161(T) from its draft genome sequence and evidence for a vanadium-dependent nitrogenase.</title>
        <authorList>
            <person name="Imhoff J.F."/>
            <person name="Rahn T."/>
            <person name="Kunzel S."/>
            <person name="Neulinger S.C."/>
        </authorList>
    </citation>
    <scope>NUCLEOTIDE SEQUENCE [LARGE SCALE GENOMIC DNA]</scope>
    <source>
        <strain evidence="3 4">DSM 161</strain>
    </source>
</reference>
<dbReference type="Proteomes" id="UP000239724">
    <property type="component" value="Unassembled WGS sequence"/>
</dbReference>
<feature type="domain" description="Ice-binding protein C-terminal" evidence="2">
    <location>
        <begin position="215"/>
        <end position="238"/>
    </location>
</feature>
<dbReference type="RefSeq" id="WP_104517119.1">
    <property type="nucleotide sequence ID" value="NZ_NHRY01000036.1"/>
</dbReference>
<dbReference type="Pfam" id="PF07589">
    <property type="entry name" value="PEP-CTERM"/>
    <property type="match status" value="1"/>
</dbReference>
<protein>
    <recommendedName>
        <fullName evidence="2">Ice-binding protein C-terminal domain-containing protein</fullName>
    </recommendedName>
</protein>
<keyword evidence="4" id="KW-1185">Reference proteome</keyword>
<dbReference type="EMBL" id="NHRY01000036">
    <property type="protein sequence ID" value="PPQ39034.1"/>
    <property type="molecule type" value="Genomic_DNA"/>
</dbReference>
<sequence>MIQETRLASAAVLTRRAEAPQALKITIRKLALASVCALAAFAAASNANADPVLQMQLQSGGTTYSDSPGASPLTLTESIGNFTTTVNTGTATTVPSLDLSSVDINSSAGGTLVVTLSASGFTSPVGAANWLSQFSGNFVIGSGTVELQTYLNNNDTLLSLNGATLLNTLTDTATPFGLSDVTSALADGSFALTEVLTITTTGAAHVSLDGSITEVPEPASMALLGIGMIGTGVMARRRRPSMPTVAARV</sequence>
<evidence type="ECO:0000313" key="3">
    <source>
        <dbReference type="EMBL" id="PPQ39034.1"/>
    </source>
</evidence>
<gene>
    <name evidence="3" type="ORF">CCS01_01740</name>
</gene>
<comment type="caution">
    <text evidence="3">The sequence shown here is derived from an EMBL/GenBank/DDBJ whole genome shotgun (WGS) entry which is preliminary data.</text>
</comment>
<proteinExistence type="predicted"/>
<evidence type="ECO:0000256" key="1">
    <source>
        <dbReference type="SAM" id="SignalP"/>
    </source>
</evidence>
<feature type="signal peptide" evidence="1">
    <location>
        <begin position="1"/>
        <end position="49"/>
    </location>
</feature>
<dbReference type="AlphaFoldDB" id="A0A2S6NNT8"/>
<keyword evidence="1" id="KW-0732">Signal</keyword>
<dbReference type="NCBIfam" id="TIGR02595">
    <property type="entry name" value="PEP_CTERM"/>
    <property type="match status" value="1"/>
</dbReference>
<accession>A0A2S6NNT8</accession>
<feature type="chain" id="PRO_5015418037" description="Ice-binding protein C-terminal domain-containing protein" evidence="1">
    <location>
        <begin position="50"/>
        <end position="249"/>
    </location>
</feature>
<name>A0A2S6NNT8_RHOGL</name>
<evidence type="ECO:0000313" key="4">
    <source>
        <dbReference type="Proteomes" id="UP000239724"/>
    </source>
</evidence>
<dbReference type="InterPro" id="IPR013424">
    <property type="entry name" value="Ice-binding_C"/>
</dbReference>
<evidence type="ECO:0000259" key="2">
    <source>
        <dbReference type="Pfam" id="PF07589"/>
    </source>
</evidence>
<organism evidence="3 4">
    <name type="scientific">Rhodopila globiformis</name>
    <name type="common">Rhodopseudomonas globiformis</name>
    <dbReference type="NCBI Taxonomy" id="1071"/>
    <lineage>
        <taxon>Bacteria</taxon>
        <taxon>Pseudomonadati</taxon>
        <taxon>Pseudomonadota</taxon>
        <taxon>Alphaproteobacteria</taxon>
        <taxon>Acetobacterales</taxon>
        <taxon>Acetobacteraceae</taxon>
        <taxon>Rhodopila</taxon>
    </lineage>
</organism>